<keyword evidence="1" id="KW-1133">Transmembrane helix</keyword>
<proteinExistence type="predicted"/>
<dbReference type="Proteomes" id="UP000371041">
    <property type="component" value="Chromosome"/>
</dbReference>
<reference evidence="3" key="1">
    <citation type="submission" date="2019-11" db="EMBL/GenBank/DDBJ databases">
        <title>The complete genome sequence of Saccharopolyspora sp. E2A.</title>
        <authorList>
            <person name="Zhang G."/>
        </authorList>
    </citation>
    <scope>NUCLEOTIDE SEQUENCE [LARGE SCALE GENOMIC DNA]</scope>
    <source>
        <strain evidence="3">E2A</strain>
    </source>
</reference>
<dbReference type="NCBIfam" id="NF033493">
    <property type="entry name" value="MetS_like_NSS"/>
    <property type="match status" value="1"/>
</dbReference>
<sequence>MSTAAVLMMIVAIVLVWGGLIASAIHLRRHPETPEDDPSEQ</sequence>
<dbReference type="KEGG" id="sace:GIY23_01795"/>
<protein>
    <submittedName>
        <fullName evidence="2">Methionine/alanine import family NSS transporter small subunit</fullName>
    </submittedName>
</protein>
<dbReference type="AlphaFoldDB" id="A0A5Q3QAG0"/>
<dbReference type="EMBL" id="CP045929">
    <property type="protein sequence ID" value="QGK68455.1"/>
    <property type="molecule type" value="Genomic_DNA"/>
</dbReference>
<evidence type="ECO:0000256" key="1">
    <source>
        <dbReference type="SAM" id="Phobius"/>
    </source>
</evidence>
<keyword evidence="1" id="KW-0472">Membrane</keyword>
<evidence type="ECO:0000313" key="3">
    <source>
        <dbReference type="Proteomes" id="UP000371041"/>
    </source>
</evidence>
<keyword evidence="3" id="KW-1185">Reference proteome</keyword>
<gene>
    <name evidence="2" type="ORF">GIY23_01795</name>
</gene>
<name>A0A5Q3QAG0_9PSEU</name>
<keyword evidence="1" id="KW-0812">Transmembrane</keyword>
<feature type="transmembrane region" description="Helical" evidence="1">
    <location>
        <begin position="6"/>
        <end position="25"/>
    </location>
</feature>
<accession>A0A5Q3QAG0</accession>
<organism evidence="2 3">
    <name type="scientific">Allosaccharopolyspora coralli</name>
    <dbReference type="NCBI Taxonomy" id="2665642"/>
    <lineage>
        <taxon>Bacteria</taxon>
        <taxon>Bacillati</taxon>
        <taxon>Actinomycetota</taxon>
        <taxon>Actinomycetes</taxon>
        <taxon>Pseudonocardiales</taxon>
        <taxon>Pseudonocardiaceae</taxon>
        <taxon>Allosaccharopolyspora</taxon>
    </lineage>
</organism>
<dbReference type="RefSeq" id="WP_154075064.1">
    <property type="nucleotide sequence ID" value="NZ_CP045929.1"/>
</dbReference>
<dbReference type="InterPro" id="IPR031596">
    <property type="entry name" value="MaAIMP_sms"/>
</dbReference>
<dbReference type="Pfam" id="PF16951">
    <property type="entry name" value="MaAIMP_sms"/>
    <property type="match status" value="1"/>
</dbReference>
<evidence type="ECO:0000313" key="2">
    <source>
        <dbReference type="EMBL" id="QGK68455.1"/>
    </source>
</evidence>